<sequence>MVRDMIARGGIIQDRHASLPLFLLGHSMSSFLTQKPMYAGTERYKEFILTETNGPRVLLSFNQNLANLQAKLQGPDHPSKLMNASSFGRFNKSFTAMRTQFDWLSRDEGEVDDFIENPLCCFVLRAGVFRRVIWPSARNSPSDRMAKIQKINRFMFSGASRTP</sequence>
<gene>
    <name evidence="2" type="ORF">DFP94_103128</name>
</gene>
<dbReference type="GO" id="GO:0004177">
    <property type="term" value="F:aminopeptidase activity"/>
    <property type="evidence" value="ECO:0007669"/>
    <property type="project" value="UniProtKB-KW"/>
</dbReference>
<comment type="caution">
    <text evidence="2">The sequence shown here is derived from an EMBL/GenBank/DDBJ whole genome shotgun (WGS) entry which is preliminary data.</text>
</comment>
<dbReference type="Proteomes" id="UP000253090">
    <property type="component" value="Unassembled WGS sequence"/>
</dbReference>
<dbReference type="OrthoDB" id="9806902at2"/>
<dbReference type="Pfam" id="PF12146">
    <property type="entry name" value="Hydrolase_4"/>
    <property type="match status" value="1"/>
</dbReference>
<evidence type="ECO:0000313" key="2">
    <source>
        <dbReference type="EMBL" id="RCX20403.1"/>
    </source>
</evidence>
<organism evidence="2 3">
    <name type="scientific">Fontibacillus phaseoli</name>
    <dbReference type="NCBI Taxonomy" id="1416533"/>
    <lineage>
        <taxon>Bacteria</taxon>
        <taxon>Bacillati</taxon>
        <taxon>Bacillota</taxon>
        <taxon>Bacilli</taxon>
        <taxon>Bacillales</taxon>
        <taxon>Paenibacillaceae</taxon>
        <taxon>Fontibacillus</taxon>
    </lineage>
</organism>
<keyword evidence="2" id="KW-0031">Aminopeptidase</keyword>
<keyword evidence="2" id="KW-0645">Protease</keyword>
<dbReference type="EMBL" id="QPJW01000003">
    <property type="protein sequence ID" value="RCX20403.1"/>
    <property type="molecule type" value="Genomic_DNA"/>
</dbReference>
<dbReference type="SUPFAM" id="SSF53474">
    <property type="entry name" value="alpha/beta-Hydrolases"/>
    <property type="match status" value="1"/>
</dbReference>
<keyword evidence="2" id="KW-0378">Hydrolase</keyword>
<protein>
    <submittedName>
        <fullName evidence="2">Serine aminopeptidase S33 family</fullName>
    </submittedName>
</protein>
<name>A0A369BFT6_9BACL</name>
<feature type="domain" description="Serine aminopeptidase S33" evidence="1">
    <location>
        <begin position="1"/>
        <end position="132"/>
    </location>
</feature>
<dbReference type="AlphaFoldDB" id="A0A369BFT6"/>
<dbReference type="Gene3D" id="3.40.50.1820">
    <property type="entry name" value="alpha/beta hydrolase"/>
    <property type="match status" value="1"/>
</dbReference>
<evidence type="ECO:0000259" key="1">
    <source>
        <dbReference type="Pfam" id="PF12146"/>
    </source>
</evidence>
<proteinExistence type="predicted"/>
<accession>A0A369BFT6</accession>
<reference evidence="2 3" key="1">
    <citation type="submission" date="2018-07" db="EMBL/GenBank/DDBJ databases">
        <title>Genomic Encyclopedia of Type Strains, Phase III (KMG-III): the genomes of soil and plant-associated and newly described type strains.</title>
        <authorList>
            <person name="Whitman W."/>
        </authorList>
    </citation>
    <scope>NUCLEOTIDE SEQUENCE [LARGE SCALE GENOMIC DNA]</scope>
    <source>
        <strain evidence="2 3">CECT 8333</strain>
    </source>
</reference>
<dbReference type="InterPro" id="IPR022742">
    <property type="entry name" value="Hydrolase_4"/>
</dbReference>
<evidence type="ECO:0000313" key="3">
    <source>
        <dbReference type="Proteomes" id="UP000253090"/>
    </source>
</evidence>
<keyword evidence="3" id="KW-1185">Reference proteome</keyword>
<dbReference type="InterPro" id="IPR029058">
    <property type="entry name" value="AB_hydrolase_fold"/>
</dbReference>